<evidence type="ECO:0000313" key="7">
    <source>
        <dbReference type="EnsemblMetazoa" id="Aqu2.1.26815_001"/>
    </source>
</evidence>
<keyword evidence="2 5" id="KW-0812">Transmembrane</keyword>
<sequence length="494" mass="54734">MSMDKFPTSTSPTNPSEKQLLLGNVDINVNAKPNEQGANVVATFFNFAKASIGSGSFALPFAVLSAGVIIGSLGMILLGVVSLYTMQLMLQCRDEVFQNLTPEEKKNFNYTELGKKAFEKIRIEGKNLGPIGKWAVDLSVLACNLGVCAGYMIFIASNLRWAFICFAYHHETDSGTCFTSWELYAIVLPILILLTYLPTFKYLAYAAYLGAFFLIVAMITVIYYGIRDGFDYSPVQWGPSSWEGIAQWFGLTAFLFCVHSMVIPLQNSMKKPQYMTYVLDAAAIVVVGINLPFALYGYFMFGKDTKGYIFENIPGGVFNDIVRVCLSIELTLTFPIVFKPASDVMEEIIQGVLLYIAKAKGVNQILEMYGKRDLKWKFIHTVMVCAVRTLLVLISWGVAIGIPRFELCLAFVGSLAASVLAFVLPPLFHPLLLWKKTHMSRNILHIFILVVGVIATILATGINLYEAIKQHSSGNDCKSIREGCVANHSNNTLH</sequence>
<reference evidence="8" key="1">
    <citation type="journal article" date="2010" name="Nature">
        <title>The Amphimedon queenslandica genome and the evolution of animal complexity.</title>
        <authorList>
            <person name="Srivastava M."/>
            <person name="Simakov O."/>
            <person name="Chapman J."/>
            <person name="Fahey B."/>
            <person name="Gauthier M.E."/>
            <person name="Mitros T."/>
            <person name="Richards G.S."/>
            <person name="Conaco C."/>
            <person name="Dacre M."/>
            <person name="Hellsten U."/>
            <person name="Larroux C."/>
            <person name="Putnam N.H."/>
            <person name="Stanke M."/>
            <person name="Adamska M."/>
            <person name="Darling A."/>
            <person name="Degnan S.M."/>
            <person name="Oakley T.H."/>
            <person name="Plachetzki D.C."/>
            <person name="Zhai Y."/>
            <person name="Adamski M."/>
            <person name="Calcino A."/>
            <person name="Cummins S.F."/>
            <person name="Goodstein D.M."/>
            <person name="Harris C."/>
            <person name="Jackson D.J."/>
            <person name="Leys S.P."/>
            <person name="Shu S."/>
            <person name="Woodcroft B.J."/>
            <person name="Vervoort M."/>
            <person name="Kosik K.S."/>
            <person name="Manning G."/>
            <person name="Degnan B.M."/>
            <person name="Rokhsar D.S."/>
        </authorList>
    </citation>
    <scope>NUCLEOTIDE SEQUENCE [LARGE SCALE GENOMIC DNA]</scope>
</reference>
<organism evidence="7">
    <name type="scientific">Amphimedon queenslandica</name>
    <name type="common">Sponge</name>
    <dbReference type="NCBI Taxonomy" id="400682"/>
    <lineage>
        <taxon>Eukaryota</taxon>
        <taxon>Metazoa</taxon>
        <taxon>Porifera</taxon>
        <taxon>Demospongiae</taxon>
        <taxon>Heteroscleromorpha</taxon>
        <taxon>Haplosclerida</taxon>
        <taxon>Niphatidae</taxon>
        <taxon>Amphimedon</taxon>
    </lineage>
</organism>
<feature type="transmembrane region" description="Helical" evidence="5">
    <location>
        <begin position="57"/>
        <end position="84"/>
    </location>
</feature>
<feature type="domain" description="Amino acid transporter transmembrane" evidence="6">
    <location>
        <begin position="38"/>
        <end position="460"/>
    </location>
</feature>
<evidence type="ECO:0000259" key="6">
    <source>
        <dbReference type="Pfam" id="PF01490"/>
    </source>
</evidence>
<dbReference type="InParanoid" id="A0A1X7UGN8"/>
<evidence type="ECO:0000256" key="4">
    <source>
        <dbReference type="ARBA" id="ARBA00023136"/>
    </source>
</evidence>
<evidence type="ECO:0000256" key="5">
    <source>
        <dbReference type="SAM" id="Phobius"/>
    </source>
</evidence>
<evidence type="ECO:0000256" key="2">
    <source>
        <dbReference type="ARBA" id="ARBA00022692"/>
    </source>
</evidence>
<evidence type="ECO:0000256" key="1">
    <source>
        <dbReference type="ARBA" id="ARBA00004141"/>
    </source>
</evidence>
<dbReference type="Pfam" id="PF01490">
    <property type="entry name" value="Aa_trans"/>
    <property type="match status" value="1"/>
</dbReference>
<feature type="transmembrane region" description="Helical" evidence="5">
    <location>
        <begin position="446"/>
        <end position="465"/>
    </location>
</feature>
<dbReference type="STRING" id="400682.A0A1X7UGN8"/>
<keyword evidence="4 5" id="KW-0472">Membrane</keyword>
<dbReference type="PANTHER" id="PTHR22950:SF349">
    <property type="entry name" value="AMINO ACID TRANSPORTER TRANSMEMBRANE DOMAIN-CONTAINING PROTEIN"/>
    <property type="match status" value="1"/>
</dbReference>
<accession>A0A1X7UGN8</accession>
<dbReference type="KEGG" id="aqu:100635446"/>
<gene>
    <name evidence="7" type="primary">100635446</name>
</gene>
<dbReference type="AlphaFoldDB" id="A0A1X7UGN8"/>
<feature type="transmembrane region" description="Helical" evidence="5">
    <location>
        <begin position="181"/>
        <end position="198"/>
    </location>
</feature>
<feature type="transmembrane region" description="Helical" evidence="5">
    <location>
        <begin position="138"/>
        <end position="161"/>
    </location>
</feature>
<feature type="transmembrane region" description="Helical" evidence="5">
    <location>
        <begin position="246"/>
        <end position="265"/>
    </location>
</feature>
<dbReference type="eggNOG" id="KOG1304">
    <property type="taxonomic scope" value="Eukaryota"/>
</dbReference>
<name>A0A1X7UGN8_AMPQE</name>
<comment type="subcellular location">
    <subcellularLocation>
        <location evidence="1">Membrane</location>
        <topology evidence="1">Multi-pass membrane protein</topology>
    </subcellularLocation>
</comment>
<keyword evidence="8" id="KW-1185">Reference proteome</keyword>
<dbReference type="EnsemblMetazoa" id="XM_003388002.3">
    <property type="protein sequence ID" value="XP_003388050.2"/>
    <property type="gene ID" value="LOC100635446"/>
</dbReference>
<reference evidence="7" key="2">
    <citation type="submission" date="2017-05" db="UniProtKB">
        <authorList>
            <consortium name="EnsemblMetazoa"/>
        </authorList>
    </citation>
    <scope>IDENTIFICATION</scope>
</reference>
<dbReference type="PANTHER" id="PTHR22950">
    <property type="entry name" value="AMINO ACID TRANSPORTER"/>
    <property type="match status" value="1"/>
</dbReference>
<dbReference type="EnsemblMetazoa" id="Aqu2.1.26815_001">
    <property type="protein sequence ID" value="Aqu2.1.26815_001"/>
    <property type="gene ID" value="Aqu2.1.26815"/>
</dbReference>
<protein>
    <recommendedName>
        <fullName evidence="6">Amino acid transporter transmembrane domain-containing protein</fullName>
    </recommendedName>
</protein>
<evidence type="ECO:0000313" key="8">
    <source>
        <dbReference type="Proteomes" id="UP000007879"/>
    </source>
</evidence>
<proteinExistence type="predicted"/>
<feature type="transmembrane region" description="Helical" evidence="5">
    <location>
        <begin position="205"/>
        <end position="226"/>
    </location>
</feature>
<dbReference type="OrthoDB" id="1684102at2759"/>
<dbReference type="Proteomes" id="UP000007879">
    <property type="component" value="Unassembled WGS sequence"/>
</dbReference>
<feature type="transmembrane region" description="Helical" evidence="5">
    <location>
        <begin position="409"/>
        <end position="434"/>
    </location>
</feature>
<keyword evidence="3 5" id="KW-1133">Transmembrane helix</keyword>
<feature type="transmembrane region" description="Helical" evidence="5">
    <location>
        <begin position="378"/>
        <end position="403"/>
    </location>
</feature>
<dbReference type="GO" id="GO:0005774">
    <property type="term" value="C:vacuolar membrane"/>
    <property type="evidence" value="ECO:0007669"/>
    <property type="project" value="TreeGrafter"/>
</dbReference>
<evidence type="ECO:0000256" key="3">
    <source>
        <dbReference type="ARBA" id="ARBA00022989"/>
    </source>
</evidence>
<dbReference type="InterPro" id="IPR013057">
    <property type="entry name" value="AA_transpt_TM"/>
</dbReference>
<dbReference type="GO" id="GO:0015179">
    <property type="term" value="F:L-amino acid transmembrane transporter activity"/>
    <property type="evidence" value="ECO:0007669"/>
    <property type="project" value="TreeGrafter"/>
</dbReference>
<feature type="transmembrane region" description="Helical" evidence="5">
    <location>
        <begin position="277"/>
        <end position="301"/>
    </location>
</feature>
<dbReference type="OMA" id="FITRMET"/>